<comment type="caution">
    <text evidence="1">The sequence shown here is derived from an EMBL/GenBank/DDBJ whole genome shotgun (WGS) entry which is preliminary data.</text>
</comment>
<dbReference type="EMBL" id="SZUV01000001">
    <property type="protein sequence ID" value="TQN50821.1"/>
    <property type="molecule type" value="Genomic_DNA"/>
</dbReference>
<dbReference type="Proteomes" id="UP000315403">
    <property type="component" value="Unassembled WGS sequence"/>
</dbReference>
<dbReference type="AlphaFoldDB" id="A0A543Q3C5"/>
<reference evidence="1 2" key="1">
    <citation type="submission" date="2019-03" db="EMBL/GenBank/DDBJ databases">
        <title>New insights into Acidothiobacillus thiooxidans sulfur metabolism through coupled gene expression, solution geochemistry, microscopy and spectroscopy analyses.</title>
        <authorList>
            <person name="Camacho D."/>
            <person name="Frazao R."/>
            <person name="Fouillen A."/>
            <person name="Nanci A."/>
            <person name="Lang B.F."/>
            <person name="Apte S.C."/>
            <person name="Baron C."/>
            <person name="Warren L.A."/>
        </authorList>
    </citation>
    <scope>NUCLEOTIDE SEQUENCE [LARGE SCALE GENOMIC DNA]</scope>
    <source>
        <strain evidence="1 2">ATCC 19377</strain>
    </source>
</reference>
<gene>
    <name evidence="1" type="ORF">DLNHIDIE_00677</name>
</gene>
<evidence type="ECO:0000313" key="2">
    <source>
        <dbReference type="Proteomes" id="UP000315403"/>
    </source>
</evidence>
<sequence length="42" mass="4941">MSDLLETTRINRRAARKTHILARLTLVRILREFKNANQYTGV</sequence>
<evidence type="ECO:0000313" key="1">
    <source>
        <dbReference type="EMBL" id="TQN50821.1"/>
    </source>
</evidence>
<accession>A0A543Q3C5</accession>
<proteinExistence type="predicted"/>
<name>A0A543Q3C5_ACITH</name>
<organism evidence="1 2">
    <name type="scientific">Acidithiobacillus thiooxidans ATCC 19377</name>
    <dbReference type="NCBI Taxonomy" id="637390"/>
    <lineage>
        <taxon>Bacteria</taxon>
        <taxon>Pseudomonadati</taxon>
        <taxon>Pseudomonadota</taxon>
        <taxon>Acidithiobacillia</taxon>
        <taxon>Acidithiobacillales</taxon>
        <taxon>Acidithiobacillaceae</taxon>
        <taxon>Acidithiobacillus</taxon>
    </lineage>
</organism>
<protein>
    <submittedName>
        <fullName evidence="1">Uncharacterized protein</fullName>
    </submittedName>
</protein>